<dbReference type="AlphaFoldDB" id="A0A392RLL0"/>
<reference evidence="1 2" key="1">
    <citation type="journal article" date="2018" name="Front. Plant Sci.">
        <title>Red Clover (Trifolium pratense) and Zigzag Clover (T. medium) - A Picture of Genomic Similarities and Differences.</title>
        <authorList>
            <person name="Dluhosova J."/>
            <person name="Istvanek J."/>
            <person name="Nedelnik J."/>
            <person name="Repkova J."/>
        </authorList>
    </citation>
    <scope>NUCLEOTIDE SEQUENCE [LARGE SCALE GENOMIC DNA]</scope>
    <source>
        <strain evidence="2">cv. 10/8</strain>
        <tissue evidence="1">Leaf</tissue>
    </source>
</reference>
<evidence type="ECO:0000313" key="1">
    <source>
        <dbReference type="EMBL" id="MCI37167.1"/>
    </source>
</evidence>
<accession>A0A392RLL0</accession>
<name>A0A392RLL0_9FABA</name>
<organism evidence="1 2">
    <name type="scientific">Trifolium medium</name>
    <dbReference type="NCBI Taxonomy" id="97028"/>
    <lineage>
        <taxon>Eukaryota</taxon>
        <taxon>Viridiplantae</taxon>
        <taxon>Streptophyta</taxon>
        <taxon>Embryophyta</taxon>
        <taxon>Tracheophyta</taxon>
        <taxon>Spermatophyta</taxon>
        <taxon>Magnoliopsida</taxon>
        <taxon>eudicotyledons</taxon>
        <taxon>Gunneridae</taxon>
        <taxon>Pentapetalae</taxon>
        <taxon>rosids</taxon>
        <taxon>fabids</taxon>
        <taxon>Fabales</taxon>
        <taxon>Fabaceae</taxon>
        <taxon>Papilionoideae</taxon>
        <taxon>50 kb inversion clade</taxon>
        <taxon>NPAAA clade</taxon>
        <taxon>Hologalegina</taxon>
        <taxon>IRL clade</taxon>
        <taxon>Trifolieae</taxon>
        <taxon>Trifolium</taxon>
    </lineage>
</organism>
<dbReference type="Proteomes" id="UP000265520">
    <property type="component" value="Unassembled WGS sequence"/>
</dbReference>
<proteinExistence type="predicted"/>
<dbReference type="EMBL" id="LXQA010241552">
    <property type="protein sequence ID" value="MCI37167.1"/>
    <property type="molecule type" value="Genomic_DNA"/>
</dbReference>
<protein>
    <submittedName>
        <fullName evidence="1">Uncharacterized protein</fullName>
    </submittedName>
</protein>
<evidence type="ECO:0000313" key="2">
    <source>
        <dbReference type="Proteomes" id="UP000265520"/>
    </source>
</evidence>
<comment type="caution">
    <text evidence="1">The sequence shown here is derived from an EMBL/GenBank/DDBJ whole genome shotgun (WGS) entry which is preliminary data.</text>
</comment>
<keyword evidence="2" id="KW-1185">Reference proteome</keyword>
<feature type="non-terminal residue" evidence="1">
    <location>
        <position position="1"/>
    </location>
</feature>
<sequence length="40" mass="4342">TGNCQTEAGFEIYFQTGIGRGQTGIDVKMSDENWELSSGN</sequence>